<dbReference type="NCBIfam" id="TIGR04213">
    <property type="entry name" value="PGF_pre_PGF"/>
    <property type="match status" value="1"/>
</dbReference>
<sequence length="504" mass="51692">MPPRRSSTVVLALAAIALALPTIAAPMDGTTADPVTDGVTITTANSTNAEYVSTTQDGELTLDLSASNPALRGNGVNPGARTSISDAFRLRYDGDTAATVWLTSDAEGITFSVGGVGADSATNTVTLTPDESVPVGFVVDTTGEAPPPTATFTVHARTADDGGAPERAAGAASADPAEPVTTRVTSPDAATRTLTLRNTAAGRSLTLDLNRLVVARAGDGVVTLDELSVVSDGGAVDLDVAVTAPNATGALPTDASVRPLGAVRIEERRGAVERATLRFAVDRAYLDATGLSAEELTVYRYDGAEWSERGVEVVATREDRIVLEAETPGFSTFVVAAKVPDLRITAADLRRGTVTPDERATVTAEVTNAGATTGSQTVTLTLDGDPVAERRVELAPGASRNVTFEVRAPGSGTYDLRLGATDVGRLVVEGPAPPSEDGDPRPTPNDGGTTRTPPDTASSVEPPADRTAAPVAEPAAGDLTETVWLVGGLVGVLVILALARRVRE</sequence>
<name>A0ABD5ZZ92_9EURY</name>
<feature type="region of interest" description="Disordered" evidence="1">
    <location>
        <begin position="160"/>
        <end position="186"/>
    </location>
</feature>
<feature type="region of interest" description="Disordered" evidence="1">
    <location>
        <begin position="428"/>
        <end position="473"/>
    </location>
</feature>
<dbReference type="RefSeq" id="WP_379704000.1">
    <property type="nucleotide sequence ID" value="NZ_JBHTAT010000001.1"/>
</dbReference>
<dbReference type="Gene3D" id="2.60.40.10">
    <property type="entry name" value="Immunoglobulins"/>
    <property type="match status" value="1"/>
</dbReference>
<accession>A0ABD5ZZ92</accession>
<comment type="caution">
    <text evidence="4">The sequence shown here is derived from an EMBL/GenBank/DDBJ whole genome shotgun (WGS) entry which is preliminary data.</text>
</comment>
<feature type="transmembrane region" description="Helical" evidence="2">
    <location>
        <begin position="482"/>
        <end position="499"/>
    </location>
</feature>
<dbReference type="GeneID" id="96954117"/>
<organism evidence="4 5">
    <name type="scientific">Haloplanus litoreus</name>
    <dbReference type="NCBI Taxonomy" id="767515"/>
    <lineage>
        <taxon>Archaea</taxon>
        <taxon>Methanobacteriati</taxon>
        <taxon>Methanobacteriota</taxon>
        <taxon>Stenosarchaea group</taxon>
        <taxon>Halobacteria</taxon>
        <taxon>Halobacteriales</taxon>
        <taxon>Haloferacaceae</taxon>
        <taxon>Haloplanus</taxon>
    </lineage>
</organism>
<keyword evidence="2" id="KW-1133">Transmembrane helix</keyword>
<protein>
    <submittedName>
        <fullName evidence="4">CARDB domain-containing protein</fullName>
    </submittedName>
</protein>
<feature type="domain" description="CARDB" evidence="3">
    <location>
        <begin position="340"/>
        <end position="429"/>
    </location>
</feature>
<feature type="compositionally biased region" description="Polar residues" evidence="1">
    <location>
        <begin position="446"/>
        <end position="459"/>
    </location>
</feature>
<keyword evidence="2" id="KW-0812">Transmembrane</keyword>
<dbReference type="Pfam" id="PF07705">
    <property type="entry name" value="CARDB"/>
    <property type="match status" value="1"/>
</dbReference>
<proteinExistence type="predicted"/>
<feature type="compositionally biased region" description="Low complexity" evidence="1">
    <location>
        <begin position="161"/>
        <end position="179"/>
    </location>
</feature>
<keyword evidence="2" id="KW-0472">Membrane</keyword>
<evidence type="ECO:0000256" key="1">
    <source>
        <dbReference type="SAM" id="MobiDB-lite"/>
    </source>
</evidence>
<dbReference type="InterPro" id="IPR011635">
    <property type="entry name" value="CARDB"/>
</dbReference>
<dbReference type="Proteomes" id="UP001596434">
    <property type="component" value="Unassembled WGS sequence"/>
</dbReference>
<dbReference type="EMBL" id="JBHTAT010000001">
    <property type="protein sequence ID" value="MFC7255744.1"/>
    <property type="molecule type" value="Genomic_DNA"/>
</dbReference>
<reference evidence="4 5" key="1">
    <citation type="journal article" date="2019" name="Int. J. Syst. Evol. Microbiol.">
        <title>The Global Catalogue of Microorganisms (GCM) 10K type strain sequencing project: providing services to taxonomists for standard genome sequencing and annotation.</title>
        <authorList>
            <consortium name="The Broad Institute Genomics Platform"/>
            <consortium name="The Broad Institute Genome Sequencing Center for Infectious Disease"/>
            <person name="Wu L."/>
            <person name="Ma J."/>
        </authorList>
    </citation>
    <scope>NUCLEOTIDE SEQUENCE [LARGE SCALE GENOMIC DNA]</scope>
    <source>
        <strain evidence="4 5">GX21</strain>
    </source>
</reference>
<keyword evidence="5" id="KW-1185">Reference proteome</keyword>
<dbReference type="InterPro" id="IPR013783">
    <property type="entry name" value="Ig-like_fold"/>
</dbReference>
<dbReference type="InterPro" id="IPR026453">
    <property type="entry name" value="PGF_pre_PGF"/>
</dbReference>
<evidence type="ECO:0000256" key="2">
    <source>
        <dbReference type="SAM" id="Phobius"/>
    </source>
</evidence>
<evidence type="ECO:0000313" key="4">
    <source>
        <dbReference type="EMBL" id="MFC7255744.1"/>
    </source>
</evidence>
<gene>
    <name evidence="4" type="ORF">ACFQKE_10660</name>
</gene>
<evidence type="ECO:0000313" key="5">
    <source>
        <dbReference type="Proteomes" id="UP001596434"/>
    </source>
</evidence>
<dbReference type="AlphaFoldDB" id="A0ABD5ZZ92"/>
<evidence type="ECO:0000259" key="3">
    <source>
        <dbReference type="Pfam" id="PF07705"/>
    </source>
</evidence>